<protein>
    <submittedName>
        <fullName evidence="1">Uncharacterized protein</fullName>
    </submittedName>
</protein>
<dbReference type="Proteomes" id="UP000076858">
    <property type="component" value="Unassembled WGS sequence"/>
</dbReference>
<dbReference type="EMBL" id="LRGB01000084">
    <property type="protein sequence ID" value="KZS21024.1"/>
    <property type="molecule type" value="Genomic_DNA"/>
</dbReference>
<reference evidence="1 2" key="1">
    <citation type="submission" date="2016-03" db="EMBL/GenBank/DDBJ databases">
        <title>EvidentialGene: Evidence-directed Construction of Genes on Genomes.</title>
        <authorList>
            <person name="Gilbert D.G."/>
            <person name="Choi J.-H."/>
            <person name="Mockaitis K."/>
            <person name="Colbourne J."/>
            <person name="Pfrender M."/>
        </authorList>
    </citation>
    <scope>NUCLEOTIDE SEQUENCE [LARGE SCALE GENOMIC DNA]</scope>
    <source>
        <strain evidence="1 2">Xinb3</strain>
        <tissue evidence="1">Complete organism</tissue>
    </source>
</reference>
<keyword evidence="2" id="KW-1185">Reference proteome</keyword>
<comment type="caution">
    <text evidence="1">The sequence shown here is derived from an EMBL/GenBank/DDBJ whole genome shotgun (WGS) entry which is preliminary data.</text>
</comment>
<evidence type="ECO:0000313" key="2">
    <source>
        <dbReference type="Proteomes" id="UP000076858"/>
    </source>
</evidence>
<gene>
    <name evidence="1" type="ORF">APZ42_012174</name>
</gene>
<accession>A0A162S589</accession>
<dbReference type="AlphaFoldDB" id="A0A162S589"/>
<evidence type="ECO:0000313" key="1">
    <source>
        <dbReference type="EMBL" id="KZS21024.1"/>
    </source>
</evidence>
<organism evidence="1 2">
    <name type="scientific">Daphnia magna</name>
    <dbReference type="NCBI Taxonomy" id="35525"/>
    <lineage>
        <taxon>Eukaryota</taxon>
        <taxon>Metazoa</taxon>
        <taxon>Ecdysozoa</taxon>
        <taxon>Arthropoda</taxon>
        <taxon>Crustacea</taxon>
        <taxon>Branchiopoda</taxon>
        <taxon>Diplostraca</taxon>
        <taxon>Cladocera</taxon>
        <taxon>Anomopoda</taxon>
        <taxon>Daphniidae</taxon>
        <taxon>Daphnia</taxon>
    </lineage>
</organism>
<sequence>MAAAVSVSVVFLIVREMRTGLYEENDAKKRRREKEQLKKQLRFRPFVMTLAFGY</sequence>
<proteinExistence type="predicted"/>
<name>A0A162S589_9CRUS</name>